<dbReference type="Proteomes" id="UP001576784">
    <property type="component" value="Unassembled WGS sequence"/>
</dbReference>
<sequence length="75" mass="8530">MMFKRLLEICSGQKPILVSKPPKKHLSFWVNFAVDLEKQGEKNLVFVPGLIPAAIFLKLNVNLITLRFSYCAIVI</sequence>
<accession>A0ABV4XMJ7</accession>
<organism evidence="1 2">
    <name type="scientific">Floridaenema flaviceps BLCC-F50</name>
    <dbReference type="NCBI Taxonomy" id="3153642"/>
    <lineage>
        <taxon>Bacteria</taxon>
        <taxon>Bacillati</taxon>
        <taxon>Cyanobacteriota</taxon>
        <taxon>Cyanophyceae</taxon>
        <taxon>Oscillatoriophycideae</taxon>
        <taxon>Aerosakkonematales</taxon>
        <taxon>Aerosakkonemataceae</taxon>
        <taxon>Floridanema</taxon>
        <taxon>Floridanema flaviceps</taxon>
    </lineage>
</organism>
<evidence type="ECO:0000313" key="2">
    <source>
        <dbReference type="Proteomes" id="UP001576784"/>
    </source>
</evidence>
<name>A0ABV4XMJ7_9CYAN</name>
<comment type="caution">
    <text evidence="1">The sequence shown here is derived from an EMBL/GenBank/DDBJ whole genome shotgun (WGS) entry which is preliminary data.</text>
</comment>
<dbReference type="EMBL" id="JBHFNR010000056">
    <property type="protein sequence ID" value="MFB2892943.1"/>
    <property type="molecule type" value="Genomic_DNA"/>
</dbReference>
<keyword evidence="2" id="KW-1185">Reference proteome</keyword>
<proteinExistence type="predicted"/>
<protein>
    <submittedName>
        <fullName evidence="1">Uncharacterized protein</fullName>
    </submittedName>
</protein>
<dbReference type="RefSeq" id="WP_413262609.1">
    <property type="nucleotide sequence ID" value="NZ_JBHFNR010000056.1"/>
</dbReference>
<reference evidence="1 2" key="1">
    <citation type="submission" date="2024-09" db="EMBL/GenBank/DDBJ databases">
        <title>Floridaenema gen nov. (Aerosakkonemataceae, Aerosakkonematales ord. nov., Cyanobacteria) from benthic tropical and subtropical fresh waters, with the description of four new species.</title>
        <authorList>
            <person name="Moretto J.A."/>
            <person name="Berthold D.E."/>
            <person name="Lefler F.W."/>
            <person name="Huang I.-S."/>
            <person name="Laughinghouse H. IV."/>
        </authorList>
    </citation>
    <scope>NUCLEOTIDE SEQUENCE [LARGE SCALE GENOMIC DNA]</scope>
    <source>
        <strain evidence="1 2">BLCC-F50</strain>
    </source>
</reference>
<evidence type="ECO:0000313" key="1">
    <source>
        <dbReference type="EMBL" id="MFB2892943.1"/>
    </source>
</evidence>
<gene>
    <name evidence="1" type="ORF">ACE1CI_08360</name>
</gene>